<keyword evidence="1" id="KW-1133">Transmembrane helix</keyword>
<feature type="transmembrane region" description="Helical" evidence="1">
    <location>
        <begin position="32"/>
        <end position="49"/>
    </location>
</feature>
<evidence type="ECO:0000256" key="1">
    <source>
        <dbReference type="SAM" id="Phobius"/>
    </source>
</evidence>
<name>M7SI90_EUTLA</name>
<evidence type="ECO:0000313" key="3">
    <source>
        <dbReference type="Proteomes" id="UP000012174"/>
    </source>
</evidence>
<proteinExistence type="predicted"/>
<dbReference type="AlphaFoldDB" id="M7SI90"/>
<reference evidence="3" key="1">
    <citation type="journal article" date="2013" name="Genome Announc.">
        <title>Draft genome sequence of the grapevine dieback fungus Eutypa lata UCR-EL1.</title>
        <authorList>
            <person name="Blanco-Ulate B."/>
            <person name="Rolshausen P.E."/>
            <person name="Cantu D."/>
        </authorList>
    </citation>
    <scope>NUCLEOTIDE SEQUENCE [LARGE SCALE GENOMIC DNA]</scope>
    <source>
        <strain evidence="3">UCR-EL1</strain>
    </source>
</reference>
<dbReference type="OrthoDB" id="4729020at2759"/>
<dbReference type="Proteomes" id="UP000012174">
    <property type="component" value="Unassembled WGS sequence"/>
</dbReference>
<evidence type="ECO:0000313" key="2">
    <source>
        <dbReference type="EMBL" id="EMR64008.1"/>
    </source>
</evidence>
<dbReference type="HOGENOM" id="CLU_2320366_0_0_1"/>
<dbReference type="KEGG" id="ela:UCREL1_9022"/>
<organism evidence="2 3">
    <name type="scientific">Eutypa lata (strain UCR-EL1)</name>
    <name type="common">Grapevine dieback disease fungus</name>
    <name type="synonym">Eutypa armeniacae</name>
    <dbReference type="NCBI Taxonomy" id="1287681"/>
    <lineage>
        <taxon>Eukaryota</taxon>
        <taxon>Fungi</taxon>
        <taxon>Dikarya</taxon>
        <taxon>Ascomycota</taxon>
        <taxon>Pezizomycotina</taxon>
        <taxon>Sordariomycetes</taxon>
        <taxon>Xylariomycetidae</taxon>
        <taxon>Xylariales</taxon>
        <taxon>Diatrypaceae</taxon>
        <taxon>Eutypa</taxon>
    </lineage>
</organism>
<gene>
    <name evidence="2" type="ORF">UCREL1_9022</name>
</gene>
<sequence>MVNSSPRMYAALSSPSHLSSLNKVAATKSPKLMPAAITVVAVSSVVYYVQRQLAREKHEFDGFFAQKHNLAEQLLQEDNKKILHEVNEGQKNLLNILGK</sequence>
<keyword evidence="3" id="KW-1185">Reference proteome</keyword>
<dbReference type="EMBL" id="KB707127">
    <property type="protein sequence ID" value="EMR64008.1"/>
    <property type="molecule type" value="Genomic_DNA"/>
</dbReference>
<keyword evidence="1" id="KW-0812">Transmembrane</keyword>
<protein>
    <submittedName>
        <fullName evidence="2">Uncharacterized protein</fullName>
    </submittedName>
</protein>
<keyword evidence="1" id="KW-0472">Membrane</keyword>
<accession>M7SI90</accession>